<comment type="caution">
    <text evidence="1">The sequence shown here is derived from an EMBL/GenBank/DDBJ whole genome shotgun (WGS) entry which is preliminary data.</text>
</comment>
<dbReference type="EMBL" id="CAJVQC010063983">
    <property type="protein sequence ID" value="CAG8804121.1"/>
    <property type="molecule type" value="Genomic_DNA"/>
</dbReference>
<name>A0ACA9RR73_9GLOM</name>
<feature type="non-terminal residue" evidence="1">
    <location>
        <position position="77"/>
    </location>
</feature>
<proteinExistence type="predicted"/>
<feature type="non-terminal residue" evidence="1">
    <location>
        <position position="1"/>
    </location>
</feature>
<keyword evidence="2" id="KW-1185">Reference proteome</keyword>
<evidence type="ECO:0000313" key="2">
    <source>
        <dbReference type="Proteomes" id="UP000789920"/>
    </source>
</evidence>
<gene>
    <name evidence="1" type="ORF">RPERSI_LOCUS21661</name>
</gene>
<reference evidence="1" key="1">
    <citation type="submission" date="2021-06" db="EMBL/GenBank/DDBJ databases">
        <authorList>
            <person name="Kallberg Y."/>
            <person name="Tangrot J."/>
            <person name="Rosling A."/>
        </authorList>
    </citation>
    <scope>NUCLEOTIDE SEQUENCE</scope>
    <source>
        <strain evidence="1">MA461A</strain>
    </source>
</reference>
<organism evidence="1 2">
    <name type="scientific">Racocetra persica</name>
    <dbReference type="NCBI Taxonomy" id="160502"/>
    <lineage>
        <taxon>Eukaryota</taxon>
        <taxon>Fungi</taxon>
        <taxon>Fungi incertae sedis</taxon>
        <taxon>Mucoromycota</taxon>
        <taxon>Glomeromycotina</taxon>
        <taxon>Glomeromycetes</taxon>
        <taxon>Diversisporales</taxon>
        <taxon>Gigasporaceae</taxon>
        <taxon>Racocetra</taxon>
    </lineage>
</organism>
<protein>
    <submittedName>
        <fullName evidence="1">35912_t:CDS:1</fullName>
    </submittedName>
</protein>
<accession>A0ACA9RR73</accession>
<evidence type="ECO:0000313" key="1">
    <source>
        <dbReference type="EMBL" id="CAG8804121.1"/>
    </source>
</evidence>
<sequence length="77" mass="8874">INSSLPNKLWKAIAFSLFIDLQKFAYKNLISNVKSMNDDASLQTSDRGILAIKRRRYNVPFESISDWLLAFKAYMDA</sequence>
<dbReference type="Proteomes" id="UP000789920">
    <property type="component" value="Unassembled WGS sequence"/>
</dbReference>